<evidence type="ECO:0000256" key="1">
    <source>
        <dbReference type="SAM" id="MobiDB-lite"/>
    </source>
</evidence>
<comment type="caution">
    <text evidence="3">The sequence shown here is derived from an EMBL/GenBank/DDBJ whole genome shotgun (WGS) entry which is preliminary data.</text>
</comment>
<feature type="compositionally biased region" description="Basic and acidic residues" evidence="1">
    <location>
        <begin position="167"/>
        <end position="176"/>
    </location>
</feature>
<dbReference type="Pfam" id="PF13302">
    <property type="entry name" value="Acetyltransf_3"/>
    <property type="match status" value="1"/>
</dbReference>
<reference evidence="3 4" key="1">
    <citation type="submission" date="2021-03" db="EMBL/GenBank/DDBJ databases">
        <title>Sequencing the genomes of 1000 actinobacteria strains.</title>
        <authorList>
            <person name="Klenk H.-P."/>
        </authorList>
    </citation>
    <scope>NUCLEOTIDE SEQUENCE [LARGE SCALE GENOMIC DNA]</scope>
    <source>
        <strain evidence="3 4">DSM 14566</strain>
    </source>
</reference>
<organism evidence="3 4">
    <name type="scientific">Brachybacterium sacelli</name>
    <dbReference type="NCBI Taxonomy" id="173364"/>
    <lineage>
        <taxon>Bacteria</taxon>
        <taxon>Bacillati</taxon>
        <taxon>Actinomycetota</taxon>
        <taxon>Actinomycetes</taxon>
        <taxon>Micrococcales</taxon>
        <taxon>Dermabacteraceae</taxon>
        <taxon>Brachybacterium</taxon>
    </lineage>
</organism>
<evidence type="ECO:0000313" key="4">
    <source>
        <dbReference type="Proteomes" id="UP001519290"/>
    </source>
</evidence>
<dbReference type="PROSITE" id="PS51186">
    <property type="entry name" value="GNAT"/>
    <property type="match status" value="1"/>
</dbReference>
<gene>
    <name evidence="3" type="ORF">JOF43_002163</name>
</gene>
<proteinExistence type="predicted"/>
<name>A0ABS4X170_9MICO</name>
<protein>
    <submittedName>
        <fullName evidence="3">RimJ/RimL family protein N-acetyltransferase</fullName>
    </submittedName>
</protein>
<dbReference type="PANTHER" id="PTHR43792">
    <property type="entry name" value="GNAT FAMILY, PUTATIVE (AFU_ORTHOLOGUE AFUA_3G00765)-RELATED-RELATED"/>
    <property type="match status" value="1"/>
</dbReference>
<dbReference type="CDD" id="cd04301">
    <property type="entry name" value="NAT_SF"/>
    <property type="match status" value="1"/>
</dbReference>
<feature type="region of interest" description="Disordered" evidence="1">
    <location>
        <begin position="167"/>
        <end position="190"/>
    </location>
</feature>
<feature type="domain" description="N-acetyltransferase" evidence="2">
    <location>
        <begin position="7"/>
        <end position="165"/>
    </location>
</feature>
<dbReference type="SUPFAM" id="SSF55729">
    <property type="entry name" value="Acyl-CoA N-acyltransferases (Nat)"/>
    <property type="match status" value="1"/>
</dbReference>
<keyword evidence="4" id="KW-1185">Reference proteome</keyword>
<sequence>MTSRSVILLRPLSLDDAETISDWAEDPLFVAHAGWTPGVERATVLAFWTRLATAPPPDLLRLAAVHDGEIVGCVDLHGSGPTTRELGFEVGPSARWGQGLGTALARAGLDHGFEELGLEEIWAEALPANAASVRILERLGMRRTGSGNDEEFLGEPGRYSLHRITQEEHARLRDRGAAPTPAADPRGTAR</sequence>
<dbReference type="PANTHER" id="PTHR43792:SF1">
    <property type="entry name" value="N-ACETYLTRANSFERASE DOMAIN-CONTAINING PROTEIN"/>
    <property type="match status" value="1"/>
</dbReference>
<dbReference type="InterPro" id="IPR000182">
    <property type="entry name" value="GNAT_dom"/>
</dbReference>
<dbReference type="EMBL" id="JAGIOD010000001">
    <property type="protein sequence ID" value="MBP2382206.1"/>
    <property type="molecule type" value="Genomic_DNA"/>
</dbReference>
<evidence type="ECO:0000313" key="3">
    <source>
        <dbReference type="EMBL" id="MBP2382206.1"/>
    </source>
</evidence>
<dbReference type="Gene3D" id="3.40.630.30">
    <property type="match status" value="1"/>
</dbReference>
<dbReference type="InterPro" id="IPR016181">
    <property type="entry name" value="Acyl_CoA_acyltransferase"/>
</dbReference>
<dbReference type="RefSeq" id="WP_209901909.1">
    <property type="nucleotide sequence ID" value="NZ_BAAAJW010000003.1"/>
</dbReference>
<evidence type="ECO:0000259" key="2">
    <source>
        <dbReference type="PROSITE" id="PS51186"/>
    </source>
</evidence>
<accession>A0ABS4X170</accession>
<dbReference type="Proteomes" id="UP001519290">
    <property type="component" value="Unassembled WGS sequence"/>
</dbReference>
<dbReference type="InterPro" id="IPR051531">
    <property type="entry name" value="N-acetyltransferase"/>
</dbReference>